<evidence type="ECO:0000256" key="3">
    <source>
        <dbReference type="ARBA" id="ARBA00012766"/>
    </source>
</evidence>
<dbReference type="AlphaFoldDB" id="A0A7I8L012"/>
<dbReference type="Proteomes" id="UP000663760">
    <property type="component" value="Chromosome 10"/>
</dbReference>
<dbReference type="InterPro" id="IPR002125">
    <property type="entry name" value="CMP_dCMP_dom"/>
</dbReference>
<evidence type="ECO:0000256" key="7">
    <source>
        <dbReference type="ARBA" id="ARBA00058389"/>
    </source>
</evidence>
<evidence type="ECO:0000256" key="4">
    <source>
        <dbReference type="ARBA" id="ARBA00022723"/>
    </source>
</evidence>
<dbReference type="PROSITE" id="PS51747">
    <property type="entry name" value="CYT_DCMP_DEAMINASES_2"/>
    <property type="match status" value="1"/>
</dbReference>
<evidence type="ECO:0000256" key="6">
    <source>
        <dbReference type="ARBA" id="ARBA00022833"/>
    </source>
</evidence>
<comment type="function">
    <text evidence="7">Monofunctional pyrimidine deaminase involved in the riboflavin biosynthesis pathway. Also has a reductase domain that lacks catalytically essential substrate-binding residues.</text>
</comment>
<keyword evidence="4" id="KW-0479">Metal-binding</keyword>
<dbReference type="EC" id="3.5.4.26" evidence="3"/>
<dbReference type="InterPro" id="IPR004794">
    <property type="entry name" value="Eubact_RibD"/>
</dbReference>
<evidence type="ECO:0000256" key="2">
    <source>
        <dbReference type="ARBA" id="ARBA00004882"/>
    </source>
</evidence>
<comment type="cofactor">
    <cofactor evidence="1">
        <name>Zn(2+)</name>
        <dbReference type="ChEBI" id="CHEBI:29105"/>
    </cofactor>
</comment>
<organism evidence="10 11">
    <name type="scientific">Spirodela intermedia</name>
    <name type="common">Intermediate duckweed</name>
    <dbReference type="NCBI Taxonomy" id="51605"/>
    <lineage>
        <taxon>Eukaryota</taxon>
        <taxon>Viridiplantae</taxon>
        <taxon>Streptophyta</taxon>
        <taxon>Embryophyta</taxon>
        <taxon>Tracheophyta</taxon>
        <taxon>Spermatophyta</taxon>
        <taxon>Magnoliopsida</taxon>
        <taxon>Liliopsida</taxon>
        <taxon>Araceae</taxon>
        <taxon>Lemnoideae</taxon>
        <taxon>Spirodela</taxon>
    </lineage>
</organism>
<feature type="domain" description="CMP/dCMP-type deaminase" evidence="9">
    <location>
        <begin position="65"/>
        <end position="187"/>
    </location>
</feature>
<dbReference type="Pfam" id="PF00383">
    <property type="entry name" value="dCMP_cyt_deam_1"/>
    <property type="match status" value="1"/>
</dbReference>
<dbReference type="InterPro" id="IPR024072">
    <property type="entry name" value="DHFR-like_dom_sf"/>
</dbReference>
<keyword evidence="6" id="KW-0862">Zinc</keyword>
<dbReference type="EMBL" id="LR746273">
    <property type="protein sequence ID" value="CAA7403379.1"/>
    <property type="molecule type" value="Genomic_DNA"/>
</dbReference>
<dbReference type="GO" id="GO:0008270">
    <property type="term" value="F:zinc ion binding"/>
    <property type="evidence" value="ECO:0007669"/>
    <property type="project" value="InterPro"/>
</dbReference>
<evidence type="ECO:0000313" key="11">
    <source>
        <dbReference type="Proteomes" id="UP000663760"/>
    </source>
</evidence>
<dbReference type="SUPFAM" id="SSF53927">
    <property type="entry name" value="Cytidine deaminase-like"/>
    <property type="match status" value="1"/>
</dbReference>
<accession>A0A7I8L012</accession>
<reference evidence="10" key="1">
    <citation type="submission" date="2020-02" db="EMBL/GenBank/DDBJ databases">
        <authorList>
            <person name="Scholz U."/>
            <person name="Mascher M."/>
            <person name="Fiebig A."/>
        </authorList>
    </citation>
    <scope>NUCLEOTIDE SEQUENCE</scope>
</reference>
<dbReference type="FunFam" id="3.40.140.10:FF:000025">
    <property type="entry name" value="Riboflavin biosynthesis protein RibD"/>
    <property type="match status" value="1"/>
</dbReference>
<dbReference type="NCBIfam" id="TIGR00326">
    <property type="entry name" value="eubact_ribD"/>
    <property type="match status" value="1"/>
</dbReference>
<dbReference type="GO" id="GO:0008835">
    <property type="term" value="F:diaminohydroxyphosphoribosylaminopyrimidine deaminase activity"/>
    <property type="evidence" value="ECO:0007669"/>
    <property type="project" value="UniProtKB-EC"/>
</dbReference>
<protein>
    <recommendedName>
        <fullName evidence="8">Riboflavin biosynthesis protein PYRD, chloroplastic</fullName>
        <ecNumber evidence="3">3.5.4.26</ecNumber>
    </recommendedName>
</protein>
<dbReference type="PANTHER" id="PTHR11079">
    <property type="entry name" value="CYTOSINE DEAMINASE FAMILY MEMBER"/>
    <property type="match status" value="1"/>
</dbReference>
<dbReference type="InterPro" id="IPR016193">
    <property type="entry name" value="Cytidine_deaminase-like"/>
</dbReference>
<dbReference type="GO" id="GO:0009231">
    <property type="term" value="P:riboflavin biosynthetic process"/>
    <property type="evidence" value="ECO:0007669"/>
    <property type="project" value="UniProtKB-UniPathway"/>
</dbReference>
<dbReference type="PROSITE" id="PS00903">
    <property type="entry name" value="CYT_DCMP_DEAMINASES_1"/>
    <property type="match status" value="1"/>
</dbReference>
<sequence length="423" mass="45097">MDIAAAVVARGNLFSPKVLSYAEENDRCGVLCGAVGKSLRLSRSRGRLAGIRCEGLPPAGASEARDDGFYMRRCVDLARRAVGCTSPNPMVGCVIVKAGEVVGEGFHPKAGQPHAEVFALRDAGELAENATAYVSLEPCNHYGRTPPCTEALIKAKVKRVVVGMVDPNPIVASRGVERLRESGIEVAVGIEEALCKRLNEAYIHRMLSGRPFLTLRYSLSINGGGILDHTGRGAKESGGYYSQLLRDYDGVVVSGSSFDEKSTLPASQEVGANQPAIIIIAAKGGPPLRLPASVEASRRMVIFLEDGATVDPETDRNLSQLGIEKVVLDELRLTPVVEYCSRQGMCSLLVDFSGDSAGFVEMLGEAGEVGLVQKVVVELCSAWEGQHMAAVAAPLGVVGRPFQFRHLQSWVSKDSVVVEGYVA</sequence>
<dbReference type="Gene3D" id="3.40.140.10">
    <property type="entry name" value="Cytidine Deaminase, domain 2"/>
    <property type="match status" value="1"/>
</dbReference>
<comment type="pathway">
    <text evidence="2">Cofactor biosynthesis; riboflavin biosynthesis; 5-amino-6-(D-ribitylamino)uracil from GTP: step 2/4.</text>
</comment>
<dbReference type="SUPFAM" id="SSF53597">
    <property type="entry name" value="Dihydrofolate reductase-like"/>
    <property type="match status" value="1"/>
</dbReference>
<evidence type="ECO:0000256" key="5">
    <source>
        <dbReference type="ARBA" id="ARBA00022801"/>
    </source>
</evidence>
<name>A0A7I8L012_SPIIN</name>
<evidence type="ECO:0000256" key="1">
    <source>
        <dbReference type="ARBA" id="ARBA00001947"/>
    </source>
</evidence>
<proteinExistence type="predicted"/>
<evidence type="ECO:0000313" key="10">
    <source>
        <dbReference type="EMBL" id="CAA7403379.1"/>
    </source>
</evidence>
<dbReference type="UniPathway" id="UPA00275">
    <property type="reaction ID" value="UER00401"/>
</dbReference>
<dbReference type="CDD" id="cd01284">
    <property type="entry name" value="Riboflavin_deaminase-reductase"/>
    <property type="match status" value="1"/>
</dbReference>
<dbReference type="OrthoDB" id="252265at2759"/>
<keyword evidence="11" id="KW-1185">Reference proteome</keyword>
<keyword evidence="5" id="KW-0378">Hydrolase</keyword>
<dbReference type="InterPro" id="IPR016192">
    <property type="entry name" value="APOBEC/CMP_deaminase_Zn-bd"/>
</dbReference>
<dbReference type="PANTHER" id="PTHR11079:SF162">
    <property type="entry name" value="RIBOFLAVIN BIOSYNTHESIS PROTEIN PYRD, CHLOROPLASTIC"/>
    <property type="match status" value="1"/>
</dbReference>
<evidence type="ECO:0000259" key="9">
    <source>
        <dbReference type="PROSITE" id="PS51747"/>
    </source>
</evidence>
<gene>
    <name evidence="10" type="ORF">SI8410_10014057</name>
</gene>
<evidence type="ECO:0000256" key="8">
    <source>
        <dbReference type="ARBA" id="ARBA00070721"/>
    </source>
</evidence>
<dbReference type="Gene3D" id="3.40.430.10">
    <property type="entry name" value="Dihydrofolate Reductase, subunit A"/>
    <property type="match status" value="1"/>
</dbReference>